<dbReference type="InterPro" id="IPR006594">
    <property type="entry name" value="LisH"/>
</dbReference>
<feature type="compositionally biased region" description="Polar residues" evidence="4">
    <location>
        <begin position="267"/>
        <end position="285"/>
    </location>
</feature>
<proteinExistence type="predicted"/>
<evidence type="ECO:0000256" key="1">
    <source>
        <dbReference type="ARBA" id="ARBA00004123"/>
    </source>
</evidence>
<dbReference type="GO" id="GO:0003697">
    <property type="term" value="F:single-stranded DNA binding"/>
    <property type="evidence" value="ECO:0007669"/>
    <property type="project" value="InterPro"/>
</dbReference>
<dbReference type="GO" id="GO:0045944">
    <property type="term" value="P:positive regulation of transcription by RNA polymerase II"/>
    <property type="evidence" value="ECO:0007669"/>
    <property type="project" value="TreeGrafter"/>
</dbReference>
<evidence type="ECO:0000256" key="3">
    <source>
        <dbReference type="ARBA" id="ARBA00023242"/>
    </source>
</evidence>
<dbReference type="PANTHER" id="PTHR12610">
    <property type="entry name" value="SINGLE STRANDED DNA BINDING PROTEIN"/>
    <property type="match status" value="1"/>
</dbReference>
<dbReference type="AlphaFoldDB" id="A0A5K3FC32"/>
<keyword evidence="2" id="KW-0238">DNA-binding</keyword>
<evidence type="ECO:0000313" key="5">
    <source>
        <dbReference type="WBParaSite" id="MCU_007216-RB"/>
    </source>
</evidence>
<dbReference type="PANTHER" id="PTHR12610:SF12">
    <property type="entry name" value="SEQUENCE-SPECIFIC SINGLE-STRANDED DNA-BINDING PROTEIN, ISOFORM D"/>
    <property type="match status" value="1"/>
</dbReference>
<organism evidence="5">
    <name type="scientific">Mesocestoides corti</name>
    <name type="common">Flatworm</name>
    <dbReference type="NCBI Taxonomy" id="53468"/>
    <lineage>
        <taxon>Eukaryota</taxon>
        <taxon>Metazoa</taxon>
        <taxon>Spiralia</taxon>
        <taxon>Lophotrochozoa</taxon>
        <taxon>Platyhelminthes</taxon>
        <taxon>Cestoda</taxon>
        <taxon>Eucestoda</taxon>
        <taxon>Cyclophyllidea</taxon>
        <taxon>Mesocestoididae</taxon>
        <taxon>Mesocestoides</taxon>
    </lineage>
</organism>
<sequence>MFGKAKPFGSPSDVQASEKLALYVYEYLVYSGAQKAAQTFLQEIGWDKHIVPNEAPGFLFSWWSVFWDLYCAAPERRDTLKHSSDARAFYDFGLANPGSVPGGLQPLHLSGPGFHYVQGRNGPPPLLPYQQYVSQQRQLYAPVGSRPCDAKIPGLISMGEQHLDAFLPSSTAAFRPSPNIPSLPIASAPTVTLRHQPRPDGPRGPQVNNGNGGAPVNSSSSAASFSGFSPGGDFQPGPLGTAPQQFGRPQTFHQQRSLPTKLPPCTPNNVVPSQQHWGPSLNHQLSHPADFVSGQSAKVSPDINAATTTMLFDPGLMEPFHPPVSGGEGFTFFEQSDGLPEDSTGGQSITSQISQLLSPSPVQAQRGVSHQQRSLQQSNPNIEEALVLSGPELEMLAGGDDSVEGLEQPVTRASGQGFDCEEIKDSGAPSILFPNDDLQAVQNLVDAMQDPIVGGSLPPPPSQQPFCSLKDTETSAALFLHD</sequence>
<dbReference type="GO" id="GO:0005634">
    <property type="term" value="C:nucleus"/>
    <property type="evidence" value="ECO:0007669"/>
    <property type="project" value="UniProtKB-SubCell"/>
</dbReference>
<accession>A0A5K3FC32</accession>
<evidence type="ECO:0000256" key="4">
    <source>
        <dbReference type="SAM" id="MobiDB-lite"/>
    </source>
</evidence>
<dbReference type="PROSITE" id="PS50896">
    <property type="entry name" value="LISH"/>
    <property type="match status" value="1"/>
</dbReference>
<name>A0A5K3FC32_MESCO</name>
<evidence type="ECO:0000256" key="2">
    <source>
        <dbReference type="ARBA" id="ARBA00023125"/>
    </source>
</evidence>
<feature type="compositionally biased region" description="Polar residues" evidence="4">
    <location>
        <begin position="362"/>
        <end position="381"/>
    </location>
</feature>
<dbReference type="WBParaSite" id="MCU_007216-RB">
    <property type="protein sequence ID" value="MCU_007216-RB"/>
    <property type="gene ID" value="MCU_007216"/>
</dbReference>
<dbReference type="InterPro" id="IPR008116">
    <property type="entry name" value="SSDP_DNA-bd"/>
</dbReference>
<comment type="subcellular location">
    <subcellularLocation>
        <location evidence="1">Nucleus</location>
    </subcellularLocation>
</comment>
<feature type="compositionally biased region" description="Low complexity" evidence="4">
    <location>
        <begin position="343"/>
        <end position="361"/>
    </location>
</feature>
<feature type="region of interest" description="Disordered" evidence="4">
    <location>
        <begin position="192"/>
        <end position="288"/>
    </location>
</feature>
<feature type="region of interest" description="Disordered" evidence="4">
    <location>
        <begin position="327"/>
        <end position="381"/>
    </location>
</feature>
<feature type="compositionally biased region" description="Low complexity" evidence="4">
    <location>
        <begin position="204"/>
        <end position="238"/>
    </location>
</feature>
<dbReference type="PRINTS" id="PR01743">
    <property type="entry name" value="SSDNABINDING"/>
</dbReference>
<reference evidence="5" key="1">
    <citation type="submission" date="2019-11" db="UniProtKB">
        <authorList>
            <consortium name="WormBaseParasite"/>
        </authorList>
    </citation>
    <scope>IDENTIFICATION</scope>
</reference>
<protein>
    <submittedName>
        <fullName evidence="5">LisH domain-containing protein</fullName>
    </submittedName>
</protein>
<keyword evidence="3" id="KW-0539">Nucleus</keyword>
<feature type="compositionally biased region" description="Polar residues" evidence="4">
    <location>
        <begin position="242"/>
        <end position="258"/>
    </location>
</feature>